<dbReference type="InterPro" id="IPR034169">
    <property type="entry name" value="NifX-like"/>
</dbReference>
<feature type="domain" description="Dinitrogenase iron-molybdenum cofactor biosynthesis" evidence="3">
    <location>
        <begin position="114"/>
        <end position="204"/>
    </location>
</feature>
<dbReference type="AlphaFoldDB" id="A0A5S4EKI9"/>
<dbReference type="Proteomes" id="UP000306324">
    <property type="component" value="Unassembled WGS sequence"/>
</dbReference>
<dbReference type="CDD" id="cd00853">
    <property type="entry name" value="NifX"/>
    <property type="match status" value="1"/>
</dbReference>
<dbReference type="InterPro" id="IPR036105">
    <property type="entry name" value="DiNase_FeMo-co_biosyn_sf"/>
</dbReference>
<proteinExistence type="inferred from homology"/>
<gene>
    <name evidence="5" type="ORF">ACCUM_0581</name>
</gene>
<dbReference type="InterPro" id="IPR038127">
    <property type="entry name" value="NafY_N_sf"/>
</dbReference>
<feature type="domain" description="Dinitrogenase iron-molybdenum cofactor N-terminal" evidence="4">
    <location>
        <begin position="5"/>
        <end position="91"/>
    </location>
</feature>
<dbReference type="OrthoDB" id="9797941at2"/>
<evidence type="ECO:0000259" key="3">
    <source>
        <dbReference type="Pfam" id="PF02579"/>
    </source>
</evidence>
<dbReference type="SUPFAM" id="SSF53146">
    <property type="entry name" value="Nitrogenase accessory factor-like"/>
    <property type="match status" value="1"/>
</dbReference>
<dbReference type="Gene3D" id="3.30.420.130">
    <property type="entry name" value="Dinitrogenase iron-molybdenum cofactor biosynthesis domain"/>
    <property type="match status" value="1"/>
</dbReference>
<dbReference type="PANTHER" id="PTHR33937">
    <property type="entry name" value="IRON-MOLYBDENUM PROTEIN-RELATED-RELATED"/>
    <property type="match status" value="1"/>
</dbReference>
<dbReference type="PANTHER" id="PTHR33937:SF1">
    <property type="entry name" value="IRON-MOLIBDENUM COFACTOR PROCESSING PROTEIN"/>
    <property type="match status" value="1"/>
</dbReference>
<comment type="similarity">
    <text evidence="1">Belongs to the NifX/NifY family.</text>
</comment>
<organism evidence="5 6">
    <name type="scientific">Candidatus Accumulibacter phosphatis</name>
    <dbReference type="NCBI Taxonomy" id="327160"/>
    <lineage>
        <taxon>Bacteria</taxon>
        <taxon>Pseudomonadati</taxon>
        <taxon>Pseudomonadota</taxon>
        <taxon>Betaproteobacteria</taxon>
        <taxon>Candidatus Accumulibacter</taxon>
    </lineage>
</organism>
<sequence>MAQSISREAALRVALAARELGSLPVRKLVSALVERLELPLTEAKLATVTVADLQLLLQGDDVVESEVPREQLKQAVRLLWGEGIANHDLPPVAHYADGDMPGSIRVACASNREQLLDGHFGSCERFLVYQVSPVEVRLIDVRPTLAADHAEDRNVARAALIHDCQIVYVQSIGGPATAKVVRAGIHPVKVANRGDSGGEALQALAQLQQALHHPPPWLARIMGVEAGSLAPFAAALAAGEA</sequence>
<dbReference type="Pfam" id="PF02579">
    <property type="entry name" value="Nitro_FeMo-Co"/>
    <property type="match status" value="1"/>
</dbReference>
<dbReference type="InterPro" id="IPR051840">
    <property type="entry name" value="NifX/NifY_domain"/>
</dbReference>
<dbReference type="Pfam" id="PF16844">
    <property type="entry name" value="DIMCO_N"/>
    <property type="match status" value="1"/>
</dbReference>
<evidence type="ECO:0000313" key="5">
    <source>
        <dbReference type="EMBL" id="TMQ75755.1"/>
    </source>
</evidence>
<evidence type="ECO:0000259" key="4">
    <source>
        <dbReference type="Pfam" id="PF16844"/>
    </source>
</evidence>
<evidence type="ECO:0000313" key="6">
    <source>
        <dbReference type="Proteomes" id="UP000306324"/>
    </source>
</evidence>
<comment type="caution">
    <text evidence="5">The sequence shown here is derived from an EMBL/GenBank/DDBJ whole genome shotgun (WGS) entry which is preliminary data.</text>
</comment>
<dbReference type="EMBL" id="SWAD01000077">
    <property type="protein sequence ID" value="TMQ75755.1"/>
    <property type="molecule type" value="Genomic_DNA"/>
</dbReference>
<dbReference type="InterPro" id="IPR003731">
    <property type="entry name" value="Di-Nase_FeMo-co_biosynth"/>
</dbReference>
<evidence type="ECO:0000256" key="1">
    <source>
        <dbReference type="ARBA" id="ARBA00010285"/>
    </source>
</evidence>
<protein>
    <submittedName>
        <fullName evidence="5">NifY protein</fullName>
    </submittedName>
</protein>
<dbReference type="RefSeq" id="WP_046535843.1">
    <property type="nucleotide sequence ID" value="NZ_SWAD01000077.1"/>
</dbReference>
<keyword evidence="6" id="KW-1185">Reference proteome</keyword>
<keyword evidence="2" id="KW-0535">Nitrogen fixation</keyword>
<dbReference type="InterPro" id="IPR031763">
    <property type="entry name" value="NafY_N"/>
</dbReference>
<dbReference type="Gene3D" id="1.10.150.590">
    <property type="entry name" value="Dinitrogenase iron-molybdenum cofactor, N-terminal"/>
    <property type="match status" value="1"/>
</dbReference>
<accession>A0A5S4EKI9</accession>
<reference evidence="5 6" key="1">
    <citation type="submission" date="2019-04" db="EMBL/GenBank/DDBJ databases">
        <title>A novel phosphate-accumulating bacterium identified in bioreactor for phosphate removal from wastewater.</title>
        <authorList>
            <person name="Kotlyarov R.Y."/>
            <person name="Beletsky A.V."/>
            <person name="Kallistova A.Y."/>
            <person name="Dorofeev A.G."/>
            <person name="Nikolaev Y.Y."/>
            <person name="Pimenov N.V."/>
            <person name="Ravin N.V."/>
            <person name="Mardanov A.V."/>
        </authorList>
    </citation>
    <scope>NUCLEOTIDE SEQUENCE [LARGE SCALE GENOMIC DNA]</scope>
    <source>
        <strain evidence="5 6">Bin19</strain>
    </source>
</reference>
<evidence type="ECO:0000256" key="2">
    <source>
        <dbReference type="ARBA" id="ARBA00023231"/>
    </source>
</evidence>
<name>A0A5S4EKI9_9PROT</name>